<evidence type="ECO:0000259" key="7">
    <source>
        <dbReference type="Pfam" id="PF14824"/>
    </source>
</evidence>
<dbReference type="AlphaFoldDB" id="A0A0A0I240"/>
<evidence type="ECO:0000313" key="9">
    <source>
        <dbReference type="Proteomes" id="UP000030012"/>
    </source>
</evidence>
<dbReference type="InterPro" id="IPR042518">
    <property type="entry name" value="SirC_C"/>
</dbReference>
<accession>A0A0A0I240</accession>
<evidence type="ECO:0000256" key="6">
    <source>
        <dbReference type="ARBA" id="ARBA00047561"/>
    </source>
</evidence>
<evidence type="ECO:0000256" key="4">
    <source>
        <dbReference type="ARBA" id="ARBA00023027"/>
    </source>
</evidence>
<sequence length="198" mass="22902">MYYPLMINIDNKNIIVVGGGKVAFRKSKKLLEFGACVTVISPCVLEKFNSLKLEFSDKLKIIQDYFKSTYIENAYLVIGATSDKNINQKISNYCKKKRILCNIVDNIKESDFIVPSSIKRGDLIISVSTMGKSPMLCSKIRKELENRYTDVYEEYIFLLGEARNIILKKFNNEEKKKMLQVIINMDINKLKKFIEDNK</sequence>
<dbReference type="GO" id="GO:0043115">
    <property type="term" value="F:precorrin-2 dehydrogenase activity"/>
    <property type="evidence" value="ECO:0007669"/>
    <property type="project" value="UniProtKB-EC"/>
</dbReference>
<dbReference type="SUPFAM" id="SSF51735">
    <property type="entry name" value="NAD(P)-binding Rossmann-fold domains"/>
    <property type="match status" value="1"/>
</dbReference>
<comment type="caution">
    <text evidence="8">The sequence shown here is derived from an EMBL/GenBank/DDBJ whole genome shotgun (WGS) entry which is preliminary data.</text>
</comment>
<dbReference type="RefSeq" id="WP_039256087.1">
    <property type="nucleotide sequence ID" value="NZ_JENJ01000063.1"/>
</dbReference>
<evidence type="ECO:0000313" key="8">
    <source>
        <dbReference type="EMBL" id="KGM94698.1"/>
    </source>
</evidence>
<dbReference type="NCBIfam" id="TIGR01470">
    <property type="entry name" value="cysG_Nterm"/>
    <property type="match status" value="1"/>
</dbReference>
<gene>
    <name evidence="8" type="ORF">Z968_11200</name>
</gene>
<dbReference type="Gene3D" id="1.10.8.610">
    <property type="entry name" value="SirC, precorrin-2 dehydrogenase, C-terminal helical domain-like"/>
    <property type="match status" value="1"/>
</dbReference>
<keyword evidence="3" id="KW-0560">Oxidoreductase</keyword>
<feature type="domain" description="Siroheme synthase central" evidence="7">
    <location>
        <begin position="120"/>
        <end position="146"/>
    </location>
</feature>
<reference evidence="8 9" key="1">
    <citation type="submission" date="2014-01" db="EMBL/GenBank/DDBJ databases">
        <title>Plasmidome dynamics in the species complex Clostridium novyi sensu lato converts strains of independent lineages into distinctly different pathogens.</title>
        <authorList>
            <person name="Skarin H."/>
            <person name="Segerman B."/>
        </authorList>
    </citation>
    <scope>NUCLEOTIDE SEQUENCE [LARGE SCALE GENOMIC DNA]</scope>
    <source>
        <strain evidence="8 9">4552</strain>
    </source>
</reference>
<dbReference type="PANTHER" id="PTHR35330:SF1">
    <property type="entry name" value="SIROHEME BIOSYNTHESIS PROTEIN MET8"/>
    <property type="match status" value="1"/>
</dbReference>
<dbReference type="SUPFAM" id="SSF75615">
    <property type="entry name" value="Siroheme synthase middle domains-like"/>
    <property type="match status" value="1"/>
</dbReference>
<proteinExistence type="predicted"/>
<dbReference type="GO" id="GO:0004325">
    <property type="term" value="F:ferrochelatase activity"/>
    <property type="evidence" value="ECO:0007669"/>
    <property type="project" value="InterPro"/>
</dbReference>
<dbReference type="InterPro" id="IPR036291">
    <property type="entry name" value="NAD(P)-bd_dom_sf"/>
</dbReference>
<dbReference type="InterPro" id="IPR028281">
    <property type="entry name" value="Sirohaem_synthase_central"/>
</dbReference>
<evidence type="ECO:0000256" key="2">
    <source>
        <dbReference type="ARBA" id="ARBA00012400"/>
    </source>
</evidence>
<dbReference type="GO" id="GO:0019354">
    <property type="term" value="P:siroheme biosynthetic process"/>
    <property type="evidence" value="ECO:0007669"/>
    <property type="project" value="UniProtKB-UniPathway"/>
</dbReference>
<dbReference type="OrthoDB" id="9773765at2"/>
<organism evidence="8 9">
    <name type="scientific">Clostridium novyi A str. 4552</name>
    <dbReference type="NCBI Taxonomy" id="1444289"/>
    <lineage>
        <taxon>Bacteria</taxon>
        <taxon>Bacillati</taxon>
        <taxon>Bacillota</taxon>
        <taxon>Clostridia</taxon>
        <taxon>Eubacteriales</taxon>
        <taxon>Clostridiaceae</taxon>
        <taxon>Clostridium</taxon>
    </lineage>
</organism>
<dbReference type="Proteomes" id="UP000030012">
    <property type="component" value="Unassembled WGS sequence"/>
</dbReference>
<dbReference type="InterPro" id="IPR028161">
    <property type="entry name" value="Met8-like"/>
</dbReference>
<comment type="catalytic activity">
    <reaction evidence="6">
        <text>precorrin-2 + NAD(+) = sirohydrochlorin + NADH + 2 H(+)</text>
        <dbReference type="Rhea" id="RHEA:15613"/>
        <dbReference type="ChEBI" id="CHEBI:15378"/>
        <dbReference type="ChEBI" id="CHEBI:57540"/>
        <dbReference type="ChEBI" id="CHEBI:57945"/>
        <dbReference type="ChEBI" id="CHEBI:58351"/>
        <dbReference type="ChEBI" id="CHEBI:58827"/>
        <dbReference type="EC" id="1.3.1.76"/>
    </reaction>
</comment>
<evidence type="ECO:0000256" key="1">
    <source>
        <dbReference type="ARBA" id="ARBA00005010"/>
    </source>
</evidence>
<dbReference type="Pfam" id="PF14824">
    <property type="entry name" value="Sirohm_synth_M"/>
    <property type="match status" value="1"/>
</dbReference>
<evidence type="ECO:0000256" key="5">
    <source>
        <dbReference type="ARBA" id="ARBA00023244"/>
    </source>
</evidence>
<evidence type="ECO:0000256" key="3">
    <source>
        <dbReference type="ARBA" id="ARBA00023002"/>
    </source>
</evidence>
<dbReference type="Pfam" id="PF13241">
    <property type="entry name" value="NAD_binding_7"/>
    <property type="match status" value="1"/>
</dbReference>
<dbReference type="InterPro" id="IPR006367">
    <property type="entry name" value="Sirohaem_synthase_N"/>
</dbReference>
<protein>
    <recommendedName>
        <fullName evidence="2">precorrin-2 dehydrogenase</fullName>
        <ecNumber evidence="2">1.3.1.76</ecNumber>
    </recommendedName>
</protein>
<name>A0A0A0I240_CLONO</name>
<keyword evidence="5" id="KW-0627">Porphyrin biosynthesis</keyword>
<comment type="pathway">
    <text evidence="1">Porphyrin-containing compound metabolism; siroheme biosynthesis; sirohydrochlorin from precorrin-2: step 1/1.</text>
</comment>
<dbReference type="EC" id="1.3.1.76" evidence="2"/>
<dbReference type="EMBL" id="JENJ01000063">
    <property type="protein sequence ID" value="KGM94698.1"/>
    <property type="molecule type" value="Genomic_DNA"/>
</dbReference>
<keyword evidence="4" id="KW-0520">NAD</keyword>
<dbReference type="Gene3D" id="3.40.50.720">
    <property type="entry name" value="NAD(P)-binding Rossmann-like Domain"/>
    <property type="match status" value="1"/>
</dbReference>
<dbReference type="PANTHER" id="PTHR35330">
    <property type="entry name" value="SIROHEME BIOSYNTHESIS PROTEIN MET8"/>
    <property type="match status" value="1"/>
</dbReference>
<dbReference type="UniPathway" id="UPA00262">
    <property type="reaction ID" value="UER00222"/>
</dbReference>